<dbReference type="Gene3D" id="3.30.2410.10">
    <property type="entry name" value="Hect, E3 ligase catalytic domain"/>
    <property type="match status" value="1"/>
</dbReference>
<keyword evidence="10" id="KW-1185">Reference proteome</keyword>
<name>A0A1Q9CUP6_SYMMI</name>
<dbReference type="InterPro" id="IPR035983">
    <property type="entry name" value="Hect_E3_ubiquitin_ligase"/>
</dbReference>
<dbReference type="InterPro" id="IPR000569">
    <property type="entry name" value="HECT_dom"/>
</dbReference>
<keyword evidence="5 6" id="KW-0833">Ubl conjugation pathway</keyword>
<evidence type="ECO:0000256" key="4">
    <source>
        <dbReference type="ARBA" id="ARBA00022679"/>
    </source>
</evidence>
<gene>
    <name evidence="9" type="primary">UPL2</name>
    <name evidence="9" type="ORF">AK812_SmicGene32225</name>
</gene>
<dbReference type="InterPro" id="IPR050409">
    <property type="entry name" value="E3_ubiq-protein_ligase"/>
</dbReference>
<sequence length="1068" mass="119859">MPQFTEFIETGWFLPGNLQTAGDTPSWCRDQAVLGNRPEAAACVTPYPVSAAFEDQESKTAAQHVQGAVGSETRGPRVQEITALQLKMWTGTTTWPVYSQHGSDNVANKTTAEQAVEAVDAVVKLAKKKLRRTRPVRKAPRPTPPDQGSGHDCPICHETYSAHVFPVVQAPCCLAAGFSGLWNFWVKPRKLCRPGLRGLMARESHYKRPAIEQSHNEAKKPRAEGLAGEAAAELRIAALREALERRETGDSAGTLAQLEGIREVLQRVPFGFRPPDFQLAVKRQLFQLLPHLGQICAAADEHLRRAVASLVDALIRSGYAQGARDRRDVIASGAWMACMEALRSAESAESVAALHTYLHLSDYVAFYEDFIGMHPEFWNPDLFRLVLKHLPSIIKVPDNIEADEWALRLPDIEAAIKSIFCFILFWTAKESGERFSFEVAEALPLLNTALDAIERNDPRFGTEIGAKVRGDALEEMIRVCGLLTQLSIERIDSMDEGEALAAVQHHAIELMHVLVRMLKLKIPTCGSKPEAITEGPIPVDERQQDSEWIQNLFERLPELEEPPVKTTVLMEVFRSMVDMSLEEQRYRLECLAPLVPRMVGLYAEQLKQKTVPPELADLKIVMNSVLQDDVATFAIELLEEVSFYPCLLDFTTKRAMIHAQCDRVRLTQGAGEPIRIVVPRDNVLDGVCSTLNLQDAQARIDAPLEIEFRAGYSDDTGNELVEDGEDQGGPRRQWMDRACRYFIASDLFMSPSEDAAHLEMSNDWHRGPLSRGRIVVPSPDNVCQCVQEDWTEQFELFGCVIGFAILHKETIPVHFGHNFLRSVFGLKTDTDDLLPLVEQVDKTLHTKLTYILSGSYRDLGDSLQDVLEQSHLPQTFVVSESHCQELVQSTPLIKDGESIKITESNKEQFVHLLLDRILVSGVAKQVNFFQRGLLRVVPRELVKEIELMLCGADGIDVDDWEKHTEYENGYTKDSQAVRWFWEAVREMPAEMRACLLSFSTGSSQVPSGGFRFLQPELFTIQRVGCTDRYPAAHTCANTLDLPEYKSKEVLEQYLRFALEETGDSFGLR</sequence>
<organism evidence="9 10">
    <name type="scientific">Symbiodinium microadriaticum</name>
    <name type="common">Dinoflagellate</name>
    <name type="synonym">Zooxanthella microadriatica</name>
    <dbReference type="NCBI Taxonomy" id="2951"/>
    <lineage>
        <taxon>Eukaryota</taxon>
        <taxon>Sar</taxon>
        <taxon>Alveolata</taxon>
        <taxon>Dinophyceae</taxon>
        <taxon>Suessiales</taxon>
        <taxon>Symbiodiniaceae</taxon>
        <taxon>Symbiodinium</taxon>
    </lineage>
</organism>
<evidence type="ECO:0000313" key="9">
    <source>
        <dbReference type="EMBL" id="OLP86644.1"/>
    </source>
</evidence>
<dbReference type="Gene3D" id="3.90.1750.10">
    <property type="entry name" value="Hect, E3 ligase catalytic domains"/>
    <property type="match status" value="1"/>
</dbReference>
<evidence type="ECO:0000313" key="10">
    <source>
        <dbReference type="Proteomes" id="UP000186817"/>
    </source>
</evidence>
<dbReference type="Proteomes" id="UP000186817">
    <property type="component" value="Unassembled WGS sequence"/>
</dbReference>
<evidence type="ECO:0000256" key="3">
    <source>
        <dbReference type="ARBA" id="ARBA00012485"/>
    </source>
</evidence>
<feature type="compositionally biased region" description="Basic residues" evidence="7">
    <location>
        <begin position="130"/>
        <end position="140"/>
    </location>
</feature>
<evidence type="ECO:0000256" key="7">
    <source>
        <dbReference type="SAM" id="MobiDB-lite"/>
    </source>
</evidence>
<proteinExistence type="predicted"/>
<evidence type="ECO:0000259" key="8">
    <source>
        <dbReference type="PROSITE" id="PS50237"/>
    </source>
</evidence>
<reference evidence="9 10" key="1">
    <citation type="submission" date="2016-02" db="EMBL/GenBank/DDBJ databases">
        <title>Genome analysis of coral dinoflagellate symbionts highlights evolutionary adaptations to a symbiotic lifestyle.</title>
        <authorList>
            <person name="Aranda M."/>
            <person name="Li Y."/>
            <person name="Liew Y.J."/>
            <person name="Baumgarten S."/>
            <person name="Simakov O."/>
            <person name="Wilson M."/>
            <person name="Piel J."/>
            <person name="Ashoor H."/>
            <person name="Bougouffa S."/>
            <person name="Bajic V.B."/>
            <person name="Ryu T."/>
            <person name="Ravasi T."/>
            <person name="Bayer T."/>
            <person name="Micklem G."/>
            <person name="Kim H."/>
            <person name="Bhak J."/>
            <person name="Lajeunesse T.C."/>
            <person name="Voolstra C.R."/>
        </authorList>
    </citation>
    <scope>NUCLEOTIDE SEQUENCE [LARGE SCALE GENOMIC DNA]</scope>
    <source>
        <strain evidence="9 10">CCMP2467</strain>
    </source>
</reference>
<comment type="pathway">
    <text evidence="2">Protein modification; protein ubiquitination.</text>
</comment>
<dbReference type="Gene3D" id="3.30.2160.10">
    <property type="entry name" value="Hect, E3 ligase catalytic domain"/>
    <property type="match status" value="1"/>
</dbReference>
<dbReference type="GO" id="GO:0005737">
    <property type="term" value="C:cytoplasm"/>
    <property type="evidence" value="ECO:0007669"/>
    <property type="project" value="TreeGrafter"/>
</dbReference>
<feature type="active site" description="Glycyl thioester intermediate" evidence="6">
    <location>
        <position position="1035"/>
    </location>
</feature>
<evidence type="ECO:0000256" key="1">
    <source>
        <dbReference type="ARBA" id="ARBA00000885"/>
    </source>
</evidence>
<evidence type="ECO:0000256" key="5">
    <source>
        <dbReference type="ARBA" id="ARBA00022786"/>
    </source>
</evidence>
<dbReference type="PANTHER" id="PTHR11254:SF440">
    <property type="entry name" value="E3 UBIQUITIN-PROTEIN LIGASE NEDD-4"/>
    <property type="match status" value="1"/>
</dbReference>
<evidence type="ECO:0000256" key="6">
    <source>
        <dbReference type="PROSITE-ProRule" id="PRU00104"/>
    </source>
</evidence>
<comment type="caution">
    <text evidence="9">The sequence shown here is derived from an EMBL/GenBank/DDBJ whole genome shotgun (WGS) entry which is preliminary data.</text>
</comment>
<dbReference type="PANTHER" id="PTHR11254">
    <property type="entry name" value="HECT DOMAIN UBIQUITIN-PROTEIN LIGASE"/>
    <property type="match status" value="1"/>
</dbReference>
<dbReference type="OrthoDB" id="437863at2759"/>
<evidence type="ECO:0000256" key="2">
    <source>
        <dbReference type="ARBA" id="ARBA00004906"/>
    </source>
</evidence>
<keyword evidence="4" id="KW-0808">Transferase</keyword>
<protein>
    <recommendedName>
        <fullName evidence="3">HECT-type E3 ubiquitin transferase</fullName>
        <ecNumber evidence="3">2.3.2.26</ecNumber>
    </recommendedName>
</protein>
<dbReference type="PROSITE" id="PS50237">
    <property type="entry name" value="HECT"/>
    <property type="match status" value="1"/>
</dbReference>
<feature type="domain" description="HECT" evidence="8">
    <location>
        <begin position="696"/>
        <end position="1068"/>
    </location>
</feature>
<dbReference type="SUPFAM" id="SSF56204">
    <property type="entry name" value="Hect, E3 ligase catalytic domain"/>
    <property type="match status" value="1"/>
</dbReference>
<dbReference type="GO" id="GO:0061630">
    <property type="term" value="F:ubiquitin protein ligase activity"/>
    <property type="evidence" value="ECO:0007669"/>
    <property type="project" value="UniProtKB-EC"/>
</dbReference>
<feature type="region of interest" description="Disordered" evidence="7">
    <location>
        <begin position="130"/>
        <end position="150"/>
    </location>
</feature>
<dbReference type="EC" id="2.3.2.26" evidence="3"/>
<dbReference type="Pfam" id="PF00632">
    <property type="entry name" value="HECT"/>
    <property type="match status" value="1"/>
</dbReference>
<comment type="catalytic activity">
    <reaction evidence="1">
        <text>S-ubiquitinyl-[E2 ubiquitin-conjugating enzyme]-L-cysteine + [acceptor protein]-L-lysine = [E2 ubiquitin-conjugating enzyme]-L-cysteine + N(6)-ubiquitinyl-[acceptor protein]-L-lysine.</text>
        <dbReference type="EC" id="2.3.2.26"/>
    </reaction>
</comment>
<dbReference type="EMBL" id="LSRX01000906">
    <property type="protein sequence ID" value="OLP86644.1"/>
    <property type="molecule type" value="Genomic_DNA"/>
</dbReference>
<dbReference type="AlphaFoldDB" id="A0A1Q9CUP6"/>
<dbReference type="GO" id="GO:0006511">
    <property type="term" value="P:ubiquitin-dependent protein catabolic process"/>
    <property type="evidence" value="ECO:0007669"/>
    <property type="project" value="TreeGrafter"/>
</dbReference>
<dbReference type="SMART" id="SM00119">
    <property type="entry name" value="HECTc"/>
    <property type="match status" value="1"/>
</dbReference>
<dbReference type="GO" id="GO:0016567">
    <property type="term" value="P:protein ubiquitination"/>
    <property type="evidence" value="ECO:0007669"/>
    <property type="project" value="TreeGrafter"/>
</dbReference>
<accession>A0A1Q9CUP6</accession>
<dbReference type="FunFam" id="3.30.2410.10:FF:000009">
    <property type="entry name" value="Probable E3 ubiquitin-protein ligase HECTD2"/>
    <property type="match status" value="1"/>
</dbReference>